<comment type="caution">
    <text evidence="1">The sequence shown here is derived from an EMBL/GenBank/DDBJ whole genome shotgun (WGS) entry which is preliminary data.</text>
</comment>
<reference evidence="1 2" key="1">
    <citation type="submission" date="2021-06" db="EMBL/GenBank/DDBJ databases">
        <authorList>
            <person name="Palmer J.M."/>
        </authorList>
    </citation>
    <scope>NUCLEOTIDE SEQUENCE [LARGE SCALE GENOMIC DNA]</scope>
    <source>
        <strain evidence="1 2">AS_MEX2019</strain>
        <tissue evidence="1">Muscle</tissue>
    </source>
</reference>
<gene>
    <name evidence="1" type="ORF">AMECASPLE_016707</name>
</gene>
<sequence>MANVPLKLAGDGMHSSHQEDLFKVAMETEKITFLSDLTAVCFILPVCGKPSLFDIQVIIDYPVFKTNKIRRTLYGTLITGTLEHIQGSKYPDLEVTRKTLVLIHSKYWRQGGEQREETEKLSSHTGSLEVAPLIGLPLSSNSPILSLQGGSLCMS</sequence>
<evidence type="ECO:0000313" key="2">
    <source>
        <dbReference type="Proteomes" id="UP001469553"/>
    </source>
</evidence>
<keyword evidence="2" id="KW-1185">Reference proteome</keyword>
<proteinExistence type="predicted"/>
<dbReference type="EMBL" id="JAHRIP010001225">
    <property type="protein sequence ID" value="MEQ2280148.1"/>
    <property type="molecule type" value="Genomic_DNA"/>
</dbReference>
<protein>
    <submittedName>
        <fullName evidence="1">Uncharacterized protein</fullName>
    </submittedName>
</protein>
<evidence type="ECO:0000313" key="1">
    <source>
        <dbReference type="EMBL" id="MEQ2280148.1"/>
    </source>
</evidence>
<name>A0ABV0XFD3_9TELE</name>
<accession>A0ABV0XFD3</accession>
<dbReference type="Proteomes" id="UP001469553">
    <property type="component" value="Unassembled WGS sequence"/>
</dbReference>
<organism evidence="1 2">
    <name type="scientific">Ameca splendens</name>
    <dbReference type="NCBI Taxonomy" id="208324"/>
    <lineage>
        <taxon>Eukaryota</taxon>
        <taxon>Metazoa</taxon>
        <taxon>Chordata</taxon>
        <taxon>Craniata</taxon>
        <taxon>Vertebrata</taxon>
        <taxon>Euteleostomi</taxon>
        <taxon>Actinopterygii</taxon>
        <taxon>Neopterygii</taxon>
        <taxon>Teleostei</taxon>
        <taxon>Neoteleostei</taxon>
        <taxon>Acanthomorphata</taxon>
        <taxon>Ovalentaria</taxon>
        <taxon>Atherinomorphae</taxon>
        <taxon>Cyprinodontiformes</taxon>
        <taxon>Goodeidae</taxon>
        <taxon>Ameca</taxon>
    </lineage>
</organism>